<evidence type="ECO:0000313" key="2">
    <source>
        <dbReference type="Proteomes" id="UP000325440"/>
    </source>
</evidence>
<dbReference type="AlphaFoldDB" id="A0A5E4MP50"/>
<proteinExistence type="predicted"/>
<name>A0A5E4MP50_9HEMI</name>
<gene>
    <name evidence="1" type="ORF">CINCED_3A017316</name>
</gene>
<evidence type="ECO:0000313" key="1">
    <source>
        <dbReference type="EMBL" id="VVC32647.1"/>
    </source>
</evidence>
<dbReference type="Proteomes" id="UP000325440">
    <property type="component" value="Unassembled WGS sequence"/>
</dbReference>
<sequence>MTDIRKRTHIIHERWIKQDPGEDPDTTADEWTVHGVIKTSEEIVPERGAANYIKG</sequence>
<keyword evidence="2" id="KW-1185">Reference proteome</keyword>
<accession>A0A5E4MP50</accession>
<protein>
    <submittedName>
        <fullName evidence="1">Uncharacterized protein</fullName>
    </submittedName>
</protein>
<organism evidence="1 2">
    <name type="scientific">Cinara cedri</name>
    <dbReference type="NCBI Taxonomy" id="506608"/>
    <lineage>
        <taxon>Eukaryota</taxon>
        <taxon>Metazoa</taxon>
        <taxon>Ecdysozoa</taxon>
        <taxon>Arthropoda</taxon>
        <taxon>Hexapoda</taxon>
        <taxon>Insecta</taxon>
        <taxon>Pterygota</taxon>
        <taxon>Neoptera</taxon>
        <taxon>Paraneoptera</taxon>
        <taxon>Hemiptera</taxon>
        <taxon>Sternorrhyncha</taxon>
        <taxon>Aphidomorpha</taxon>
        <taxon>Aphidoidea</taxon>
        <taxon>Aphididae</taxon>
        <taxon>Lachninae</taxon>
        <taxon>Cinara</taxon>
    </lineage>
</organism>
<reference evidence="1 2" key="1">
    <citation type="submission" date="2019-08" db="EMBL/GenBank/DDBJ databases">
        <authorList>
            <person name="Alioto T."/>
            <person name="Alioto T."/>
            <person name="Gomez Garrido J."/>
        </authorList>
    </citation>
    <scope>NUCLEOTIDE SEQUENCE [LARGE SCALE GENOMIC DNA]</scope>
</reference>
<dbReference type="EMBL" id="CABPRJ010000958">
    <property type="protein sequence ID" value="VVC32647.1"/>
    <property type="molecule type" value="Genomic_DNA"/>
</dbReference>